<evidence type="ECO:0000256" key="1">
    <source>
        <dbReference type="ARBA" id="ARBA00023015"/>
    </source>
</evidence>
<name>A0A1W2ANP7_9MICO</name>
<keyword evidence="1" id="KW-0805">Transcription regulation</keyword>
<reference evidence="6 7" key="1">
    <citation type="submission" date="2017-04" db="EMBL/GenBank/DDBJ databases">
        <authorList>
            <person name="Afonso C.L."/>
            <person name="Miller P.J."/>
            <person name="Scott M.A."/>
            <person name="Spackman E."/>
            <person name="Goraichik I."/>
            <person name="Dimitrov K.M."/>
            <person name="Suarez D.L."/>
            <person name="Swayne D.E."/>
        </authorList>
    </citation>
    <scope>NUCLEOTIDE SEQUENCE [LARGE SCALE GENOMIC DNA]</scope>
    <source>
        <strain evidence="6 7">CGMCC 1.12511</strain>
    </source>
</reference>
<dbReference type="RefSeq" id="WP_084450875.1">
    <property type="nucleotide sequence ID" value="NZ_FWXN01000006.1"/>
</dbReference>
<organism evidence="6 7">
    <name type="scientific">Janibacter indicus</name>
    <dbReference type="NCBI Taxonomy" id="857417"/>
    <lineage>
        <taxon>Bacteria</taxon>
        <taxon>Bacillati</taxon>
        <taxon>Actinomycetota</taxon>
        <taxon>Actinomycetes</taxon>
        <taxon>Micrococcales</taxon>
        <taxon>Intrasporangiaceae</taxon>
        <taxon>Janibacter</taxon>
    </lineage>
</organism>
<evidence type="ECO:0000256" key="2">
    <source>
        <dbReference type="ARBA" id="ARBA00023125"/>
    </source>
</evidence>
<dbReference type="InterPro" id="IPR036388">
    <property type="entry name" value="WH-like_DNA-bd_sf"/>
</dbReference>
<keyword evidence="3" id="KW-0804">Transcription</keyword>
<evidence type="ECO:0000256" key="3">
    <source>
        <dbReference type="ARBA" id="ARBA00023163"/>
    </source>
</evidence>
<dbReference type="PANTHER" id="PTHR33164:SF57">
    <property type="entry name" value="MARR-FAMILY TRANSCRIPTIONAL REGULATOR"/>
    <property type="match status" value="1"/>
</dbReference>
<evidence type="ECO:0000256" key="4">
    <source>
        <dbReference type="SAM" id="MobiDB-lite"/>
    </source>
</evidence>
<dbReference type="GO" id="GO:0006950">
    <property type="term" value="P:response to stress"/>
    <property type="evidence" value="ECO:0007669"/>
    <property type="project" value="TreeGrafter"/>
</dbReference>
<dbReference type="SUPFAM" id="SSF46785">
    <property type="entry name" value="Winged helix' DNA-binding domain"/>
    <property type="match status" value="1"/>
</dbReference>
<dbReference type="PROSITE" id="PS50995">
    <property type="entry name" value="HTH_MARR_2"/>
    <property type="match status" value="1"/>
</dbReference>
<dbReference type="InterPro" id="IPR036390">
    <property type="entry name" value="WH_DNA-bd_sf"/>
</dbReference>
<gene>
    <name evidence="6" type="ORF">SAMN06296429_10682</name>
</gene>
<evidence type="ECO:0000259" key="5">
    <source>
        <dbReference type="PROSITE" id="PS50995"/>
    </source>
</evidence>
<dbReference type="EMBL" id="FWXN01000006">
    <property type="protein sequence ID" value="SMC62359.1"/>
    <property type="molecule type" value="Genomic_DNA"/>
</dbReference>
<dbReference type="InterPro" id="IPR000835">
    <property type="entry name" value="HTH_MarR-typ"/>
</dbReference>
<dbReference type="InterPro" id="IPR023187">
    <property type="entry name" value="Tscrpt_reg_MarR-type_CS"/>
</dbReference>
<dbReference type="Gene3D" id="1.10.10.10">
    <property type="entry name" value="Winged helix-like DNA-binding domain superfamily/Winged helix DNA-binding domain"/>
    <property type="match status" value="1"/>
</dbReference>
<sequence>MHTTTSTVAVHLQETLGQVFGLFSKMIARRQATDPQAMSRTDYALLGSLAHCPTEAGIRISKLAETLGHDLSTISRRVTHLESHDLLERLPDPSDGRASTVRLTAAGHDALTDERSARTGLLGRMLADWPVDDLEELDRLLSRLATDLAAEAHPATHPPSPLQTTGRTAP</sequence>
<dbReference type="PROSITE" id="PS01117">
    <property type="entry name" value="HTH_MARR_1"/>
    <property type="match status" value="1"/>
</dbReference>
<dbReference type="OrthoDB" id="9154853at2"/>
<protein>
    <submittedName>
        <fullName evidence="6">DNA-binding transcriptional regulator, MarR family</fullName>
    </submittedName>
</protein>
<dbReference type="GO" id="GO:0003677">
    <property type="term" value="F:DNA binding"/>
    <property type="evidence" value="ECO:0007669"/>
    <property type="project" value="UniProtKB-KW"/>
</dbReference>
<accession>A0A1W2ANP7</accession>
<evidence type="ECO:0000313" key="7">
    <source>
        <dbReference type="Proteomes" id="UP000192634"/>
    </source>
</evidence>
<feature type="region of interest" description="Disordered" evidence="4">
    <location>
        <begin position="150"/>
        <end position="170"/>
    </location>
</feature>
<dbReference type="AlphaFoldDB" id="A0A1W2ANP7"/>
<dbReference type="PRINTS" id="PR00598">
    <property type="entry name" value="HTHMARR"/>
</dbReference>
<feature type="domain" description="HTH marR-type" evidence="5">
    <location>
        <begin position="9"/>
        <end position="146"/>
    </location>
</feature>
<dbReference type="Pfam" id="PF01047">
    <property type="entry name" value="MarR"/>
    <property type="match status" value="1"/>
</dbReference>
<keyword evidence="2 6" id="KW-0238">DNA-binding</keyword>
<dbReference type="PANTHER" id="PTHR33164">
    <property type="entry name" value="TRANSCRIPTIONAL REGULATOR, MARR FAMILY"/>
    <property type="match status" value="1"/>
</dbReference>
<evidence type="ECO:0000313" key="6">
    <source>
        <dbReference type="EMBL" id="SMC62359.1"/>
    </source>
</evidence>
<dbReference type="SMART" id="SM00347">
    <property type="entry name" value="HTH_MARR"/>
    <property type="match status" value="1"/>
</dbReference>
<dbReference type="GO" id="GO:0003700">
    <property type="term" value="F:DNA-binding transcription factor activity"/>
    <property type="evidence" value="ECO:0007669"/>
    <property type="project" value="InterPro"/>
</dbReference>
<proteinExistence type="predicted"/>
<dbReference type="Proteomes" id="UP000192634">
    <property type="component" value="Unassembled WGS sequence"/>
</dbReference>
<dbReference type="InterPro" id="IPR039422">
    <property type="entry name" value="MarR/SlyA-like"/>
</dbReference>